<keyword evidence="2" id="KW-0547">Nucleotide-binding</keyword>
<dbReference type="OMA" id="DVDKEYH"/>
<proteinExistence type="inferred from homology"/>
<evidence type="ECO:0000256" key="2">
    <source>
        <dbReference type="ARBA" id="ARBA00022741"/>
    </source>
</evidence>
<evidence type="ECO:0000256" key="3">
    <source>
        <dbReference type="ARBA" id="ARBA00022840"/>
    </source>
</evidence>
<dbReference type="eggNOG" id="KOG3220">
    <property type="taxonomic scope" value="Eukaryota"/>
</dbReference>
<evidence type="ECO:0000313" key="9">
    <source>
        <dbReference type="EMBL" id="EFJ24792.1"/>
    </source>
</evidence>
<dbReference type="KEGG" id="smo:SELMODRAFT_414217"/>
<evidence type="ECO:0000313" key="10">
    <source>
        <dbReference type="Proteomes" id="UP000001514"/>
    </source>
</evidence>
<keyword evidence="10" id="KW-1185">Reference proteome</keyword>
<dbReference type="PROSITE" id="PS51219">
    <property type="entry name" value="DPCK"/>
    <property type="match status" value="1"/>
</dbReference>
<dbReference type="HOGENOM" id="CLU_057180_0_0_1"/>
<dbReference type="InterPro" id="IPR001977">
    <property type="entry name" value="Depp_CoAkinase"/>
</dbReference>
<comment type="similarity">
    <text evidence="1">Belongs to the CoaE family.</text>
</comment>
<dbReference type="InterPro" id="IPR027417">
    <property type="entry name" value="P-loop_NTPase"/>
</dbReference>
<comment type="function">
    <text evidence="4">Catalyzes the phosphorylation of the 3'-hydroxyl group of dephosphocoenzyme A to form coenzyme A.</text>
</comment>
<evidence type="ECO:0000256" key="8">
    <source>
        <dbReference type="ARBA" id="ARBA00076292"/>
    </source>
</evidence>
<dbReference type="InParanoid" id="D8RS17"/>
<keyword evidence="3" id="KW-0067">ATP-binding</keyword>
<organism evidence="10">
    <name type="scientific">Selaginella moellendorffii</name>
    <name type="common">Spikemoss</name>
    <dbReference type="NCBI Taxonomy" id="88036"/>
    <lineage>
        <taxon>Eukaryota</taxon>
        <taxon>Viridiplantae</taxon>
        <taxon>Streptophyta</taxon>
        <taxon>Embryophyta</taxon>
        <taxon>Tracheophyta</taxon>
        <taxon>Lycopodiopsida</taxon>
        <taxon>Selaginellales</taxon>
        <taxon>Selaginellaceae</taxon>
        <taxon>Selaginella</taxon>
    </lineage>
</organism>
<sequence>MRVVGLTGGIASGKSTVSKELRDGSGLPVVDADKIARAALRKNTPGYRRVLKIFGKGILLPDGNVDREKLGNIVFADSSQRKLLDRALGPVIARTMLWDVLKHWIAGTPVLVLDVPLLFETGMDRYTSPVVVVWVDADTEEERLIARDGLSQEQARNRINSQRSLDWKREKADVVIDNSGSLELTQQQIQELVEKITTAPLSWKEMLCSRNFVGSVVAVAIASSLCWRLCLKRDA</sequence>
<evidence type="ECO:0000256" key="7">
    <source>
        <dbReference type="ARBA" id="ARBA00069592"/>
    </source>
</evidence>
<dbReference type="GO" id="GO:0005737">
    <property type="term" value="C:cytoplasm"/>
    <property type="evidence" value="ECO:0007669"/>
    <property type="project" value="UniProtKB-ARBA"/>
</dbReference>
<dbReference type="CDD" id="cd02022">
    <property type="entry name" value="DPCK"/>
    <property type="match status" value="1"/>
</dbReference>
<reference evidence="9" key="1">
    <citation type="journal article" date="2011" name="Science">
        <title>The Selaginella genome identifies genetic changes associated with the evolution of vascular plants.</title>
        <authorList>
            <person name="Banks J.A."/>
            <person name="Nishiyama T."/>
            <person name="Hasebe M."/>
            <person name="Bowman J.L."/>
            <person name="Gribskov M."/>
            <person name="dePamphilis C."/>
            <person name="Albert V.A."/>
            <person name="Aono N."/>
            <person name="Aoyama T."/>
            <person name="Ambrose B.A."/>
            <person name="Ashton N.W."/>
            <person name="Axtell M.J."/>
            <person name="Barker E."/>
            <person name="Barker M.S."/>
            <person name="Bennetzen J.L."/>
            <person name="Bonawitz N.D."/>
            <person name="Chapple C."/>
            <person name="Cheng C."/>
            <person name="Correa L.G."/>
            <person name="Dacre M."/>
            <person name="DeBarry J."/>
            <person name="Dreyer I."/>
            <person name="Elias M."/>
            <person name="Engstrom E.M."/>
            <person name="Estelle M."/>
            <person name="Feng L."/>
            <person name="Finet C."/>
            <person name="Floyd S.K."/>
            <person name="Frommer W.B."/>
            <person name="Fujita T."/>
            <person name="Gramzow L."/>
            <person name="Gutensohn M."/>
            <person name="Harholt J."/>
            <person name="Hattori M."/>
            <person name="Heyl A."/>
            <person name="Hirai T."/>
            <person name="Hiwatashi Y."/>
            <person name="Ishikawa M."/>
            <person name="Iwata M."/>
            <person name="Karol K.G."/>
            <person name="Koehler B."/>
            <person name="Kolukisaoglu U."/>
            <person name="Kubo M."/>
            <person name="Kurata T."/>
            <person name="Lalonde S."/>
            <person name="Li K."/>
            <person name="Li Y."/>
            <person name="Litt A."/>
            <person name="Lyons E."/>
            <person name="Manning G."/>
            <person name="Maruyama T."/>
            <person name="Michael T.P."/>
            <person name="Mikami K."/>
            <person name="Miyazaki S."/>
            <person name="Morinaga S."/>
            <person name="Murata T."/>
            <person name="Mueller-Roeber B."/>
            <person name="Nelson D.R."/>
            <person name="Obara M."/>
            <person name="Oguri Y."/>
            <person name="Olmstead R.G."/>
            <person name="Onodera N."/>
            <person name="Petersen B.L."/>
            <person name="Pils B."/>
            <person name="Prigge M."/>
            <person name="Rensing S.A."/>
            <person name="Riano-Pachon D.M."/>
            <person name="Roberts A.W."/>
            <person name="Sato Y."/>
            <person name="Scheller H.V."/>
            <person name="Schulz B."/>
            <person name="Schulz C."/>
            <person name="Shakirov E.V."/>
            <person name="Shibagaki N."/>
            <person name="Shinohara N."/>
            <person name="Shippen D.E."/>
            <person name="Soerensen I."/>
            <person name="Sotooka R."/>
            <person name="Sugimoto N."/>
            <person name="Sugita M."/>
            <person name="Sumikawa N."/>
            <person name="Tanurdzic M."/>
            <person name="Theissen G."/>
            <person name="Ulvskov P."/>
            <person name="Wakazuki S."/>
            <person name="Weng J.K."/>
            <person name="Willats W.W."/>
            <person name="Wipf D."/>
            <person name="Wolf P.G."/>
            <person name="Yang L."/>
            <person name="Zimmer A.D."/>
            <person name="Zhu Q."/>
            <person name="Mitros T."/>
            <person name="Hellsten U."/>
            <person name="Loque D."/>
            <person name="Otillar R."/>
            <person name="Salamov A."/>
            <person name="Schmutz J."/>
            <person name="Shapiro H."/>
            <person name="Lindquist E."/>
            <person name="Lucas S."/>
            <person name="Rokhsar D."/>
            <person name="Grigoriev I.V."/>
        </authorList>
    </citation>
    <scope>NUCLEOTIDE SEQUENCE [LARGE SCALE GENOMIC DNA]</scope>
</reference>
<accession>D8RS17</accession>
<comment type="pathway">
    <text evidence="5">Cofactor biosynthesis; coenzyme A biosynthesis; CoA from (R)-pantothenate: step 5/5.</text>
</comment>
<dbReference type="GO" id="GO:0015937">
    <property type="term" value="P:coenzyme A biosynthetic process"/>
    <property type="evidence" value="ECO:0000318"/>
    <property type="project" value="GO_Central"/>
</dbReference>
<dbReference type="GO" id="GO:0004140">
    <property type="term" value="F:dephospho-CoA kinase activity"/>
    <property type="evidence" value="ECO:0000318"/>
    <property type="project" value="GO_Central"/>
</dbReference>
<evidence type="ECO:0000256" key="6">
    <source>
        <dbReference type="ARBA" id="ARBA00066359"/>
    </source>
</evidence>
<dbReference type="Gene3D" id="3.40.50.300">
    <property type="entry name" value="P-loop containing nucleotide triphosphate hydrolases"/>
    <property type="match status" value="1"/>
</dbReference>
<dbReference type="FunFam" id="3.40.50.300:FF:000485">
    <property type="entry name" value="Dephospho-CoA kinase CAB5"/>
    <property type="match status" value="1"/>
</dbReference>
<dbReference type="PANTHER" id="PTHR10695">
    <property type="entry name" value="DEPHOSPHO-COA KINASE-RELATED"/>
    <property type="match status" value="1"/>
</dbReference>
<dbReference type="PANTHER" id="PTHR10695:SF46">
    <property type="entry name" value="BIFUNCTIONAL COENZYME A SYNTHASE-RELATED"/>
    <property type="match status" value="1"/>
</dbReference>
<protein>
    <recommendedName>
        <fullName evidence="7">Dephospho-CoA kinase</fullName>
        <ecNumber evidence="6">2.7.1.24</ecNumber>
    </recommendedName>
    <alternativeName>
        <fullName evidence="8">Dephosphocoenzyme A kinase</fullName>
    </alternativeName>
</protein>
<evidence type="ECO:0000256" key="4">
    <source>
        <dbReference type="ARBA" id="ARBA00055723"/>
    </source>
</evidence>
<evidence type="ECO:0000256" key="5">
    <source>
        <dbReference type="ARBA" id="ARBA00060696"/>
    </source>
</evidence>
<dbReference type="FunCoup" id="D8RS17">
    <property type="interactions" value="3164"/>
</dbReference>
<dbReference type="GO" id="GO:0005524">
    <property type="term" value="F:ATP binding"/>
    <property type="evidence" value="ECO:0007669"/>
    <property type="project" value="UniProtKB-KW"/>
</dbReference>
<dbReference type="HAMAP" id="MF_00376">
    <property type="entry name" value="Dephospho_CoA_kinase"/>
    <property type="match status" value="1"/>
</dbReference>
<dbReference type="EMBL" id="GL377588">
    <property type="protein sequence ID" value="EFJ24792.1"/>
    <property type="molecule type" value="Genomic_DNA"/>
</dbReference>
<dbReference type="SUPFAM" id="SSF52540">
    <property type="entry name" value="P-loop containing nucleoside triphosphate hydrolases"/>
    <property type="match status" value="1"/>
</dbReference>
<dbReference type="Gramene" id="EFJ24792">
    <property type="protein sequence ID" value="EFJ24792"/>
    <property type="gene ID" value="SELMODRAFT_414217"/>
</dbReference>
<name>D8RS17_SELML</name>
<dbReference type="AlphaFoldDB" id="D8RS17"/>
<dbReference type="Pfam" id="PF01121">
    <property type="entry name" value="CoaE"/>
    <property type="match status" value="1"/>
</dbReference>
<gene>
    <name evidence="9" type="ORF">SELMODRAFT_414217</name>
</gene>
<dbReference type="Proteomes" id="UP000001514">
    <property type="component" value="Unassembled WGS sequence"/>
</dbReference>
<evidence type="ECO:0000256" key="1">
    <source>
        <dbReference type="ARBA" id="ARBA00009018"/>
    </source>
</evidence>
<dbReference type="OrthoDB" id="247245at2759"/>
<dbReference type="EC" id="2.7.1.24" evidence="6"/>
<dbReference type="NCBIfam" id="TIGR00152">
    <property type="entry name" value="dephospho-CoA kinase"/>
    <property type="match status" value="1"/>
</dbReference>
<dbReference type="STRING" id="88036.D8RS17"/>